<feature type="compositionally biased region" description="Pro residues" evidence="8">
    <location>
        <begin position="31"/>
        <end position="43"/>
    </location>
</feature>
<evidence type="ECO:0000259" key="9">
    <source>
        <dbReference type="PROSITE" id="PS50252"/>
    </source>
</evidence>
<evidence type="ECO:0000256" key="2">
    <source>
        <dbReference type="ARBA" id="ARBA00023015"/>
    </source>
</evidence>
<dbReference type="InterPro" id="IPR046360">
    <property type="entry name" value="T-box_DNA-bd"/>
</dbReference>
<evidence type="ECO:0000256" key="5">
    <source>
        <dbReference type="ARBA" id="ARBA00023242"/>
    </source>
</evidence>
<feature type="domain" description="T-box" evidence="9">
    <location>
        <begin position="155"/>
        <end position="342"/>
    </location>
</feature>
<proteinExistence type="predicted"/>
<evidence type="ECO:0000313" key="11">
    <source>
        <dbReference type="Ensembl" id="ENSORLP00000032858.1"/>
    </source>
</evidence>
<feature type="compositionally biased region" description="Basic and acidic residues" evidence="8">
    <location>
        <begin position="11"/>
        <end position="28"/>
    </location>
</feature>
<dbReference type="Pfam" id="PF00907">
    <property type="entry name" value="T-box"/>
    <property type="match status" value="1"/>
</dbReference>
<comment type="subcellular location">
    <subcellularLocation>
        <location evidence="6">Nucleus</location>
    </subcellularLocation>
</comment>
<dbReference type="Proteomes" id="UP000001038">
    <property type="component" value="Chromosome 24"/>
</dbReference>
<dbReference type="GeneTree" id="ENSGT00940000156269"/>
<keyword evidence="12" id="KW-1185">Reference proteome</keyword>
<dbReference type="PROSITE" id="PS50888">
    <property type="entry name" value="BHLH"/>
    <property type="match status" value="1"/>
</dbReference>
<dbReference type="InterPro" id="IPR001699">
    <property type="entry name" value="TF_T-box"/>
</dbReference>
<dbReference type="Gene3D" id="2.60.40.820">
    <property type="entry name" value="Transcription factor, T-box"/>
    <property type="match status" value="1"/>
</dbReference>
<evidence type="ECO:0000256" key="1">
    <source>
        <dbReference type="ARBA" id="ARBA00022473"/>
    </source>
</evidence>
<feature type="compositionally biased region" description="Basic residues" evidence="8">
    <location>
        <begin position="1420"/>
        <end position="1429"/>
    </location>
</feature>
<gene>
    <name evidence="11" type="primary">magl</name>
</gene>
<dbReference type="CDD" id="cd20195">
    <property type="entry name" value="T-box_MGA-like"/>
    <property type="match status" value="1"/>
</dbReference>
<dbReference type="GO" id="GO:0000978">
    <property type="term" value="F:RNA polymerase II cis-regulatory region sequence-specific DNA binding"/>
    <property type="evidence" value="ECO:0007669"/>
    <property type="project" value="InterPro"/>
</dbReference>
<feature type="region of interest" description="Disordered" evidence="8">
    <location>
        <begin position="1537"/>
        <end position="1562"/>
    </location>
</feature>
<feature type="compositionally biased region" description="Polar residues" evidence="8">
    <location>
        <begin position="1643"/>
        <end position="1652"/>
    </location>
</feature>
<evidence type="ECO:0000259" key="10">
    <source>
        <dbReference type="PROSITE" id="PS50888"/>
    </source>
</evidence>
<dbReference type="SUPFAM" id="SSF47459">
    <property type="entry name" value="HLH, helix-loop-helix DNA-binding domain"/>
    <property type="match status" value="1"/>
</dbReference>
<dbReference type="Bgee" id="ENSORLG00000009524">
    <property type="expression patterns" value="Expressed in blastula and 14 other cell types or tissues"/>
</dbReference>
<reference evidence="11 12" key="1">
    <citation type="journal article" date="2007" name="Nature">
        <title>The medaka draft genome and insights into vertebrate genome evolution.</title>
        <authorList>
            <person name="Kasahara M."/>
            <person name="Naruse K."/>
            <person name="Sasaki S."/>
            <person name="Nakatani Y."/>
            <person name="Qu W."/>
            <person name="Ahsan B."/>
            <person name="Yamada T."/>
            <person name="Nagayasu Y."/>
            <person name="Doi K."/>
            <person name="Kasai Y."/>
            <person name="Jindo T."/>
            <person name="Kobayashi D."/>
            <person name="Shimada A."/>
            <person name="Toyoda A."/>
            <person name="Kuroki Y."/>
            <person name="Fujiyama A."/>
            <person name="Sasaki T."/>
            <person name="Shimizu A."/>
            <person name="Asakawa S."/>
            <person name="Shimizu N."/>
            <person name="Hashimoto S."/>
            <person name="Yang J."/>
            <person name="Lee Y."/>
            <person name="Matsushima K."/>
            <person name="Sugano S."/>
            <person name="Sakaizumi M."/>
            <person name="Narita T."/>
            <person name="Ohishi K."/>
            <person name="Haga S."/>
            <person name="Ohta F."/>
            <person name="Nomoto H."/>
            <person name="Nogata K."/>
            <person name="Morishita T."/>
            <person name="Endo T."/>
            <person name="Shin-I T."/>
            <person name="Takeda H."/>
            <person name="Morishita S."/>
            <person name="Kohara Y."/>
        </authorList>
    </citation>
    <scope>NUCLEOTIDE SEQUENCE [LARGE SCALE GENOMIC DNA]</scope>
    <source>
        <strain evidence="11 12">Hd-rR</strain>
    </source>
</reference>
<dbReference type="InterPro" id="IPR011598">
    <property type="entry name" value="bHLH_dom"/>
</dbReference>
<keyword evidence="2" id="KW-0805">Transcription regulation</keyword>
<feature type="domain" description="BHLH" evidence="10">
    <location>
        <begin position="1422"/>
        <end position="1471"/>
    </location>
</feature>
<accession>A0A3B3HMB8</accession>
<reference evidence="11" key="3">
    <citation type="submission" date="2025-09" db="UniProtKB">
        <authorList>
            <consortium name="Ensembl"/>
        </authorList>
    </citation>
    <scope>IDENTIFICATION</scope>
    <source>
        <strain evidence="11">Hd-rR</strain>
    </source>
</reference>
<dbReference type="InterPro" id="IPR036638">
    <property type="entry name" value="HLH_DNA-bd_sf"/>
</dbReference>
<evidence type="ECO:0000256" key="7">
    <source>
        <dbReference type="SAM" id="Coils"/>
    </source>
</evidence>
<dbReference type="GO" id="GO:0003700">
    <property type="term" value="F:DNA-binding transcription factor activity"/>
    <property type="evidence" value="ECO:0007669"/>
    <property type="project" value="InterPro"/>
</dbReference>
<dbReference type="GO" id="GO:0005634">
    <property type="term" value="C:nucleus"/>
    <property type="evidence" value="ECO:0007669"/>
    <property type="project" value="UniProtKB-SubCell"/>
</dbReference>
<feature type="compositionally biased region" description="Basic and acidic residues" evidence="8">
    <location>
        <begin position="1875"/>
        <end position="1888"/>
    </location>
</feature>
<organism evidence="11 12">
    <name type="scientific">Oryzias latipes</name>
    <name type="common">Japanese rice fish</name>
    <name type="synonym">Japanese killifish</name>
    <dbReference type="NCBI Taxonomy" id="8090"/>
    <lineage>
        <taxon>Eukaryota</taxon>
        <taxon>Metazoa</taxon>
        <taxon>Chordata</taxon>
        <taxon>Craniata</taxon>
        <taxon>Vertebrata</taxon>
        <taxon>Euteleostomi</taxon>
        <taxon>Actinopterygii</taxon>
        <taxon>Neopterygii</taxon>
        <taxon>Teleostei</taxon>
        <taxon>Neoteleostei</taxon>
        <taxon>Acanthomorphata</taxon>
        <taxon>Ovalentaria</taxon>
        <taxon>Atherinomorphae</taxon>
        <taxon>Beloniformes</taxon>
        <taxon>Adrianichthyidae</taxon>
        <taxon>Oryziinae</taxon>
        <taxon>Oryzias</taxon>
    </lineage>
</organism>
<dbReference type="PRINTS" id="PR00937">
    <property type="entry name" value="TBOX"/>
</dbReference>
<feature type="compositionally biased region" description="Basic and acidic residues" evidence="8">
    <location>
        <begin position="936"/>
        <end position="952"/>
    </location>
</feature>
<feature type="compositionally biased region" description="Polar residues" evidence="8">
    <location>
        <begin position="52"/>
        <end position="68"/>
    </location>
</feature>
<dbReference type="PROSITE" id="PS50252">
    <property type="entry name" value="TBOX_3"/>
    <property type="match status" value="1"/>
</dbReference>
<dbReference type="PANTHER" id="PTHR11267">
    <property type="entry name" value="T-BOX PROTEIN-RELATED"/>
    <property type="match status" value="1"/>
</dbReference>
<feature type="compositionally biased region" description="Low complexity" evidence="8">
    <location>
        <begin position="1339"/>
        <end position="1351"/>
    </location>
</feature>
<feature type="region of interest" description="Disordered" evidence="8">
    <location>
        <begin position="1781"/>
        <end position="1939"/>
    </location>
</feature>
<feature type="coiled-coil region" evidence="7">
    <location>
        <begin position="1461"/>
        <end position="1491"/>
    </location>
</feature>
<keyword evidence="5 6" id="KW-0539">Nucleus</keyword>
<dbReference type="GO" id="GO:0046983">
    <property type="term" value="F:protein dimerization activity"/>
    <property type="evidence" value="ECO:0007669"/>
    <property type="project" value="InterPro"/>
</dbReference>
<feature type="region of interest" description="Disordered" evidence="8">
    <location>
        <begin position="911"/>
        <end position="952"/>
    </location>
</feature>
<feature type="compositionally biased region" description="Acidic residues" evidence="8">
    <location>
        <begin position="1352"/>
        <end position="1361"/>
    </location>
</feature>
<keyword evidence="1" id="KW-0217">Developmental protein</keyword>
<feature type="compositionally biased region" description="Low complexity" evidence="8">
    <location>
        <begin position="382"/>
        <end position="395"/>
    </location>
</feature>
<dbReference type="SMART" id="SM00425">
    <property type="entry name" value="TBOX"/>
    <property type="match status" value="1"/>
</dbReference>
<feature type="region of interest" description="Disordered" evidence="8">
    <location>
        <begin position="1"/>
        <end position="113"/>
    </location>
</feature>
<feature type="compositionally biased region" description="Polar residues" evidence="8">
    <location>
        <begin position="1812"/>
        <end position="1822"/>
    </location>
</feature>
<feature type="region of interest" description="Disordered" evidence="8">
    <location>
        <begin position="1324"/>
        <end position="1361"/>
    </location>
</feature>
<feature type="compositionally biased region" description="Low complexity" evidence="8">
    <location>
        <begin position="69"/>
        <end position="85"/>
    </location>
</feature>
<feature type="compositionally biased region" description="Polar residues" evidence="8">
    <location>
        <begin position="1551"/>
        <end position="1562"/>
    </location>
</feature>
<feature type="region of interest" description="Disordered" evidence="8">
    <location>
        <begin position="438"/>
        <end position="466"/>
    </location>
</feature>
<feature type="region of interest" description="Disordered" evidence="8">
    <location>
        <begin position="1582"/>
        <end position="1666"/>
    </location>
</feature>
<evidence type="ECO:0000256" key="6">
    <source>
        <dbReference type="PROSITE-ProRule" id="PRU00201"/>
    </source>
</evidence>
<dbReference type="GO" id="GO:0045893">
    <property type="term" value="P:positive regulation of DNA-templated transcription"/>
    <property type="evidence" value="ECO:0007669"/>
    <property type="project" value="InterPro"/>
</dbReference>
<keyword evidence="4" id="KW-0804">Transcription</keyword>
<feature type="compositionally biased region" description="Polar residues" evidence="8">
    <location>
        <begin position="1617"/>
        <end position="1636"/>
    </location>
</feature>
<evidence type="ECO:0000313" key="12">
    <source>
        <dbReference type="Proteomes" id="UP000001038"/>
    </source>
</evidence>
<feature type="region of interest" description="Disordered" evidence="8">
    <location>
        <begin position="529"/>
        <end position="550"/>
    </location>
</feature>
<feature type="compositionally biased region" description="Low complexity" evidence="8">
    <location>
        <begin position="1277"/>
        <end position="1289"/>
    </location>
</feature>
<feature type="region of interest" description="Disordered" evidence="8">
    <location>
        <begin position="1698"/>
        <end position="1741"/>
    </location>
</feature>
<feature type="compositionally biased region" description="Polar residues" evidence="8">
    <location>
        <begin position="91"/>
        <end position="111"/>
    </location>
</feature>
<evidence type="ECO:0000256" key="8">
    <source>
        <dbReference type="SAM" id="MobiDB-lite"/>
    </source>
</evidence>
<dbReference type="InterPro" id="IPR008967">
    <property type="entry name" value="p53-like_TF_DNA-bd_sf"/>
</dbReference>
<feature type="region of interest" description="Disordered" evidence="8">
    <location>
        <begin position="368"/>
        <end position="399"/>
    </location>
</feature>
<feature type="region of interest" description="Disordered" evidence="8">
    <location>
        <begin position="1125"/>
        <end position="1153"/>
    </location>
</feature>
<sequence>MMSASNADPAPLRDSHAVEEDEKGDSLRRPLPAPTSIPCPSPAFPAKAILSLTDTSSESKAVSMASTDSCPAPSLPAEASPAKPAVECTLEGTSQGTTSQISPASDGSKSAGTGVISISNSPSWSSALSLNTFGYSDTEKNFPPVITMKGVSVTLENNSVWKQFSSCGTEMILTKQGRRMFPYCRYRLSGLDPDMPYMLVLSIVPSTKYRYRWNSSKWEVTGQGEHLIQGVIRAFSHHYSPCKGSDWMSSLVSFYKLKLTNNFQDQDGHIILHSMHRYIPKLHVVPLPNGVLPKTDQPVQMGPESLTFTFPQTEFMAVTTYQNFRITQLKINHNPFAKGFREEGINGRWKKAMTEPCAVVNIDTQHAEVKPAEHSEDEEGTDLSSLSKSDPVPSSTAQPTRLVLKPIMSNPTAEGKPYVSCLRGRLSLGELVLVQKPANDEPSEEHATSEAATEQQETKKWAQRMPCSSRYRRKKKRINHRWGNPKGRNYKATPVPAVVPCSPLLQPELDDIDGLLFASFVSKEALEVHVGDESHRTPSPEPPGSSTPMQLDQSIDEIQETVEESITRLELALLEELRVLKHRQVIHPVLQEVGLKLSSLDPSLSVDLQYLGISLPLPSADLPEQISRTSVSPVDKGHAFISRTGKTSDMTKIKGWKSKFIKSSLSLPSSCEGLPKNLSAFCSNMLDEYLESEEQQISERAAAFSTEAEASVSYQLPAKSSSYVKTLDSVLKSRSAASRLSAGGSRPCPLSYKLQHSSALSSTPAAARPTSPCQAEVQSRSAQAFSGSDPGSVCQSSSAKEAAVALGPPLSFSQIQAMFHKPSGLTKIQLKLLEMEMEALNRGLRRTQLTAERVTVALSSMQTEQIREEDKDPVYRYLESKMTCARVRELNSKPPPVMDFETSVMAAAASAPKCTSNPQDGSHGVPQNHHGAAMSTKKEEEKSSREGGEAKARKQIQIQSECEWKNDCQMVLEGLCDRMNQNRLNQPFFIGPYHISPITKILMRKPSGSIITYRIRISRPSNTTNCDEEESDECVELNPSFSENPKKETGGPSVPCGVTPFMSGITAAGNLIAKKKPFGGQGNGLIKVNGKQYNHARLLLGYMGALHPVNRLAAFVTGRAQISVPKVSEKPESAPRTHSAGGLQLHAGGTTAPPVVNNQPSACPATSSQTFKPEACNKALINSPWCSPSPMSHSPVPSSTPVEPSSRPSPVSLTVSPSLKSPSFLAQRGTYSFRICPPSNLLGEGKKQRGVALPGGFTLIQLPKPRVDEAAGPVGPPNGNSSGNPPKSSTASRLDHLAKEWLGVGSLDKVTDLSRLICDPKTRLEESSRSLEEVESNISVEDLSSDFSSSGEGEDDDEPIDIETVEEEHEKTIVMMKEAALKTLLELQDYSLAARERYKQTISSSSSPASDQEENNFLKSNRKRRKHTKLERLRRCEQRALFEKLKTVLNSHPKTPKYHLLSLAEKEIRLLEKNTKTLREKKKKLIQIQSEYIRKLSRLSGRSEISFHSKLQEMSNRHKIEKRLEWNALSSTILRSSPAPLNAPPPKADIQQDNSLPSHNRTLTFSQNGLQQLLSVLHPTQNLEKDNAPPPLPTPVPEQTHQDDSAAAVRVAPPPLNDNQTPASVCSSTNQDQHQAPSDKAEGQTSGRSSATRTKRYSLIRPTQTPLPLVRSKTGRIILPSSLRPIGQGFYTLMVIKPKQDTDEAGSSSDPGRSRTGPEDVAASDAASSDPDPSSGGKFPLREVTFFNKSGTGSLAGLREVSERDAGARPAQLRFNSLLPYEWKPDPGAARPRRGRPRKQTFSNGRDVAMETTESLSETSAAATERPTHGVPTERTGPQETQGGGVFHVPDRPAKKGRGRPPKMKSSQPRGSVRRVSDCRFETKEDSPVRISASRLKGSDSAGLSRPLTRGSMGKDFPSAKKRSWEDIEKELDPDLEFE</sequence>
<reference evidence="11" key="2">
    <citation type="submission" date="2025-08" db="UniProtKB">
        <authorList>
            <consortium name="Ensembl"/>
        </authorList>
    </citation>
    <scope>IDENTIFICATION</scope>
    <source>
        <strain evidence="11">Hd-rR</strain>
    </source>
</reference>
<protein>
    <submittedName>
        <fullName evidence="11">Uncharacterized protein</fullName>
    </submittedName>
</protein>
<feature type="region of interest" description="Disordered" evidence="8">
    <location>
        <begin position="1401"/>
        <end position="1430"/>
    </location>
</feature>
<feature type="compositionally biased region" description="Basic and acidic residues" evidence="8">
    <location>
        <begin position="1923"/>
        <end position="1933"/>
    </location>
</feature>
<comment type="caution">
    <text evidence="6">Lacks conserved residue(s) required for the propagation of feature annotation.</text>
</comment>
<feature type="compositionally biased region" description="Basic and acidic residues" evidence="8">
    <location>
        <begin position="529"/>
        <end position="538"/>
    </location>
</feature>
<evidence type="ECO:0000256" key="3">
    <source>
        <dbReference type="ARBA" id="ARBA00023125"/>
    </source>
</evidence>
<name>A0A3B3HMB8_ORYLA</name>
<dbReference type="InterPro" id="IPR036960">
    <property type="entry name" value="T-box_sf"/>
</dbReference>
<evidence type="ECO:0000256" key="4">
    <source>
        <dbReference type="ARBA" id="ARBA00023163"/>
    </source>
</evidence>
<keyword evidence="3 6" id="KW-0238">DNA-binding</keyword>
<dbReference type="SUPFAM" id="SSF49417">
    <property type="entry name" value="p53-like transcription factors"/>
    <property type="match status" value="1"/>
</dbReference>
<feature type="region of interest" description="Disordered" evidence="8">
    <location>
        <begin position="1188"/>
        <end position="1216"/>
    </location>
</feature>
<feature type="region of interest" description="Disordered" evidence="8">
    <location>
        <begin position="1265"/>
        <end position="1291"/>
    </location>
</feature>
<dbReference type="Ensembl" id="ENSORLT00000028500.1">
    <property type="protein sequence ID" value="ENSORLP00000032858.1"/>
    <property type="gene ID" value="ENSORLG00000009524.2"/>
</dbReference>
<feature type="compositionally biased region" description="Low complexity" evidence="8">
    <location>
        <begin position="1723"/>
        <end position="1735"/>
    </location>
</feature>
<dbReference type="PANTHER" id="PTHR11267:SF104">
    <property type="entry name" value="T-BOX TRANSCRIPTION FACTOR TBX1"/>
    <property type="match status" value="1"/>
</dbReference>
<keyword evidence="7" id="KW-0175">Coiled coil</keyword>